<evidence type="ECO:0000313" key="1">
    <source>
        <dbReference type="EMBL" id="MBU2874557.1"/>
    </source>
</evidence>
<reference evidence="1 2" key="1">
    <citation type="submission" date="2021-05" db="EMBL/GenBank/DDBJ databases">
        <title>Draft genomes of bacteria isolated from model marine particles.</title>
        <authorList>
            <person name="Datta M.S."/>
            <person name="Schwartzman J.A."/>
            <person name="Enke T.N."/>
            <person name="Saavedra J."/>
            <person name="Cermak N."/>
            <person name="Cordero O.X."/>
        </authorList>
    </citation>
    <scope>NUCLEOTIDE SEQUENCE [LARGE SCALE GENOMIC DNA]</scope>
    <source>
        <strain evidence="1 2">D2M19</strain>
    </source>
</reference>
<evidence type="ECO:0000313" key="2">
    <source>
        <dbReference type="Proteomes" id="UP000753376"/>
    </source>
</evidence>
<protein>
    <submittedName>
        <fullName evidence="1">Transcriptional repressor</fullName>
    </submittedName>
</protein>
<dbReference type="RefSeq" id="WP_216008393.1">
    <property type="nucleotide sequence ID" value="NZ_JAHKPV010000019.1"/>
</dbReference>
<gene>
    <name evidence="1" type="ORF">KO508_11145</name>
</gene>
<name>A0ABS6A8P3_9GAMM</name>
<organism evidence="1 2">
    <name type="scientific">Marinobacter salexigens</name>
    <dbReference type="NCBI Taxonomy" id="1925763"/>
    <lineage>
        <taxon>Bacteria</taxon>
        <taxon>Pseudomonadati</taxon>
        <taxon>Pseudomonadota</taxon>
        <taxon>Gammaproteobacteria</taxon>
        <taxon>Pseudomonadales</taxon>
        <taxon>Marinobacteraceae</taxon>
        <taxon>Marinobacter</taxon>
    </lineage>
</organism>
<accession>A0ABS6A8P3</accession>
<comment type="caution">
    <text evidence="1">The sequence shown here is derived from an EMBL/GenBank/DDBJ whole genome shotgun (WGS) entry which is preliminary data.</text>
</comment>
<proteinExistence type="predicted"/>
<dbReference type="Pfam" id="PF01475">
    <property type="entry name" value="FUR"/>
    <property type="match status" value="1"/>
</dbReference>
<dbReference type="EMBL" id="JAHKPV010000019">
    <property type="protein sequence ID" value="MBU2874557.1"/>
    <property type="molecule type" value="Genomic_DNA"/>
</dbReference>
<dbReference type="InterPro" id="IPR002481">
    <property type="entry name" value="FUR"/>
</dbReference>
<sequence>MTSLTPNQRRVFDVLLKADASLGAYAILKKTGFRGATQVYRALERLVDLGLARKLESLNAYIAVSAESQSTPSAFAICDHCGHIHEVVEAQEIKQLHECLAQLNFKVERTVVEFHGACSMCSDHSHEAKESPTYTKLKQG</sequence>
<dbReference type="Proteomes" id="UP000753376">
    <property type="component" value="Unassembled WGS sequence"/>
</dbReference>
<keyword evidence="2" id="KW-1185">Reference proteome</keyword>